<name>A0A9P7G2H5_9AGAR</name>
<dbReference type="OrthoDB" id="3253137at2759"/>
<dbReference type="Proteomes" id="UP000717328">
    <property type="component" value="Unassembled WGS sequence"/>
</dbReference>
<evidence type="ECO:0000256" key="1">
    <source>
        <dbReference type="SAM" id="MobiDB-lite"/>
    </source>
</evidence>
<accession>A0A9P7G2H5</accession>
<feature type="compositionally biased region" description="Polar residues" evidence="1">
    <location>
        <begin position="45"/>
        <end position="54"/>
    </location>
</feature>
<sequence>MDMEEDEDIFERMLDVGNTIEGVRINSDLYEAYGTNVGAGPSARALSSTPSSEDAPSPVVSHPPYFRWPPSSYGPAPTNLTRQPSIRRPVRPSSRSVDFNEFTHRRRSSTRENSNTHVEPNDSLSAVRNWVGPPQNPARRFFPFIRRRFEHADPWSSDIPPPETEEPNGPLNYDSADPPSGPWFSLTPPVPRETSTMEEVLADVELSDERVHASVVPRLRRGGLRAPESILSRHTSPFPNPNPLHDDGASGENTLTDATGNTPPGEPAGGYPTPGSTDHEFFP</sequence>
<gene>
    <name evidence="2" type="ORF">H0H81_005853</name>
</gene>
<keyword evidence="3" id="KW-1185">Reference proteome</keyword>
<evidence type="ECO:0000313" key="2">
    <source>
        <dbReference type="EMBL" id="KAG5639670.1"/>
    </source>
</evidence>
<reference evidence="2" key="1">
    <citation type="submission" date="2021-02" db="EMBL/GenBank/DDBJ databases">
        <authorList>
            <person name="Nieuwenhuis M."/>
            <person name="Van De Peppel L.J.J."/>
        </authorList>
    </citation>
    <scope>NUCLEOTIDE SEQUENCE</scope>
    <source>
        <strain evidence="2">D49</strain>
    </source>
</reference>
<feature type="region of interest" description="Disordered" evidence="1">
    <location>
        <begin position="37"/>
        <end position="131"/>
    </location>
</feature>
<dbReference type="AlphaFoldDB" id="A0A9P7G2H5"/>
<proteinExistence type="predicted"/>
<feature type="compositionally biased region" description="Low complexity" evidence="1">
    <location>
        <begin position="84"/>
        <end position="97"/>
    </location>
</feature>
<comment type="caution">
    <text evidence="2">The sequence shown here is derived from an EMBL/GenBank/DDBJ whole genome shotgun (WGS) entry which is preliminary data.</text>
</comment>
<evidence type="ECO:0000313" key="3">
    <source>
        <dbReference type="Proteomes" id="UP000717328"/>
    </source>
</evidence>
<feature type="compositionally biased region" description="Polar residues" evidence="1">
    <location>
        <begin position="251"/>
        <end position="262"/>
    </location>
</feature>
<reference evidence="2" key="2">
    <citation type="submission" date="2021-10" db="EMBL/GenBank/DDBJ databases">
        <title>Phylogenomics reveals ancestral predisposition of the termite-cultivated fungus Termitomyces towards a domesticated lifestyle.</title>
        <authorList>
            <person name="Auxier B."/>
            <person name="Grum-Grzhimaylo A."/>
            <person name="Cardenas M.E."/>
            <person name="Lodge J.D."/>
            <person name="Laessoe T."/>
            <person name="Pedersen O."/>
            <person name="Smith M.E."/>
            <person name="Kuyper T.W."/>
            <person name="Franco-Molano E.A."/>
            <person name="Baroni T.J."/>
            <person name="Aanen D.K."/>
        </authorList>
    </citation>
    <scope>NUCLEOTIDE SEQUENCE</scope>
    <source>
        <strain evidence="2">D49</strain>
    </source>
</reference>
<feature type="region of interest" description="Disordered" evidence="1">
    <location>
        <begin position="226"/>
        <end position="283"/>
    </location>
</feature>
<dbReference type="EMBL" id="JABCKI010005715">
    <property type="protein sequence ID" value="KAG5639670.1"/>
    <property type="molecule type" value="Genomic_DNA"/>
</dbReference>
<organism evidence="2 3">
    <name type="scientific">Sphagnurus paluster</name>
    <dbReference type="NCBI Taxonomy" id="117069"/>
    <lineage>
        <taxon>Eukaryota</taxon>
        <taxon>Fungi</taxon>
        <taxon>Dikarya</taxon>
        <taxon>Basidiomycota</taxon>
        <taxon>Agaricomycotina</taxon>
        <taxon>Agaricomycetes</taxon>
        <taxon>Agaricomycetidae</taxon>
        <taxon>Agaricales</taxon>
        <taxon>Tricholomatineae</taxon>
        <taxon>Lyophyllaceae</taxon>
        <taxon>Sphagnurus</taxon>
    </lineage>
</organism>
<protein>
    <submittedName>
        <fullName evidence="2">Uncharacterized protein</fullName>
    </submittedName>
</protein>
<feature type="region of interest" description="Disordered" evidence="1">
    <location>
        <begin position="152"/>
        <end position="175"/>
    </location>
</feature>